<dbReference type="AlphaFoldDB" id="A0A7S7SMK4"/>
<dbReference type="PANTHER" id="PTHR33099">
    <property type="entry name" value="FE2OG DIOXYGENASE DOMAIN-CONTAINING PROTEIN"/>
    <property type="match status" value="1"/>
</dbReference>
<evidence type="ECO:0000259" key="1">
    <source>
        <dbReference type="Pfam" id="PF13640"/>
    </source>
</evidence>
<evidence type="ECO:0000313" key="2">
    <source>
        <dbReference type="EMBL" id="QOY89571.1"/>
    </source>
</evidence>
<dbReference type="PANTHER" id="PTHR33099:SF13">
    <property type="entry name" value="F-BOX DOMAIN-CONTAINING PROTEIN-RELATED"/>
    <property type="match status" value="1"/>
</dbReference>
<sequence length="804" mass="88630">MKHIEVEYNRELQPLEAILSGVRRPGEFFVAGTLEIPMPRVEVEGAGALSFPIPVPQIQAMLQHAVRAPYGRGADTIVDTSVRKVWQIAPDAVKVSGKSWAASFDSILAKVIDGLGCHGKSVSAELYKMLVYDRGGFFLPHRDTEKTTGMFGTLVVTLPTFHRGGALRIRHADRQVTLETHATDPSEVSFAAFYSDCEHEVLPVQAGHRVCLLYNLIHEGSKGKRQLLKAPNYEPQVADAAMILEAYWKSPAAPFKIAWLLEHHYSPAGLAFASLKGADAARAQALVQAAGRANCVAHLGVVHIVETGAAELEGGYFHDQWDDEQEDEDEPEDFESVCVDDTWQFLDEWRDTEDRAVEFGPIPLSAGELLPAGALDNESPDERRLTEATGNEGASYELSYHRAALVIWPAKRTIDVLLQAGAVAALPYLKQLVAEGQTAHAKAVAAARRIVRAWPTPAQPQPYIPAAREPQSADRITVISALAQLKAPALLEQFIVEAVFPTFDGSENTVLLTAAAALGARKATEVLAALIKMRIRDRPDECAELLLALGASDPPPSFRKVAKAALEGLDTIGTRGVNPFERGDQGRYWPRTDGVKAGHLKPQFVTNLFGALSLFGGRTLHDEAAAKLASRLEVFHPVTLLVPAIEQLCSDQDPMPPAVARVIQQLWTSAAEYLLLRSEVPPPPPTDWRFEVNLPCTCMDCRELRAFARDPSESLHRFRVNKDRRRHLHQMIDRHRLDMTHVTVRTGSPQTLVCTKDRRTFKARMQEYHDELAAMRKLLKLARHSAVDADLSIRMEAAVKAGRI</sequence>
<dbReference type="Pfam" id="PF13640">
    <property type="entry name" value="2OG-FeII_Oxy_3"/>
    <property type="match status" value="1"/>
</dbReference>
<feature type="domain" description="Prolyl 4-hydroxylase alpha subunit Fe(2+) 2OG dioxygenase" evidence="1">
    <location>
        <begin position="128"/>
        <end position="213"/>
    </location>
</feature>
<gene>
    <name evidence="2" type="ORF">IRI77_06350</name>
</gene>
<organism evidence="2 3">
    <name type="scientific">Paludibaculum fermentans</name>
    <dbReference type="NCBI Taxonomy" id="1473598"/>
    <lineage>
        <taxon>Bacteria</taxon>
        <taxon>Pseudomonadati</taxon>
        <taxon>Acidobacteriota</taxon>
        <taxon>Terriglobia</taxon>
        <taxon>Bryobacterales</taxon>
        <taxon>Bryobacteraceae</taxon>
        <taxon>Paludibaculum</taxon>
    </lineage>
</organism>
<keyword evidence="3" id="KW-1185">Reference proteome</keyword>
<dbReference type="Proteomes" id="UP000593892">
    <property type="component" value="Chromosome"/>
</dbReference>
<dbReference type="RefSeq" id="WP_194451233.1">
    <property type="nucleotide sequence ID" value="NZ_CP063849.1"/>
</dbReference>
<dbReference type="Gene3D" id="2.60.120.620">
    <property type="entry name" value="q2cbj1_9rhob like domain"/>
    <property type="match status" value="1"/>
</dbReference>
<proteinExistence type="predicted"/>
<reference evidence="2 3" key="1">
    <citation type="submission" date="2020-10" db="EMBL/GenBank/DDBJ databases">
        <title>Complete genome sequence of Paludibaculum fermentans P105T, a facultatively anaerobic acidobacterium capable of dissimilatory Fe(III) reduction.</title>
        <authorList>
            <person name="Dedysh S.N."/>
            <person name="Beletsky A.V."/>
            <person name="Kulichevskaya I.S."/>
            <person name="Mardanov A.V."/>
            <person name="Ravin N.V."/>
        </authorList>
    </citation>
    <scope>NUCLEOTIDE SEQUENCE [LARGE SCALE GENOMIC DNA]</scope>
    <source>
        <strain evidence="2 3">P105</strain>
    </source>
</reference>
<evidence type="ECO:0000313" key="3">
    <source>
        <dbReference type="Proteomes" id="UP000593892"/>
    </source>
</evidence>
<dbReference type="KEGG" id="pfer:IRI77_06350"/>
<protein>
    <submittedName>
        <fullName evidence="2">2OG-Fe(II) oxygenase</fullName>
    </submittedName>
</protein>
<dbReference type="EMBL" id="CP063849">
    <property type="protein sequence ID" value="QOY89571.1"/>
    <property type="molecule type" value="Genomic_DNA"/>
</dbReference>
<accession>A0A7S7SMK4</accession>
<dbReference type="InterPro" id="IPR044862">
    <property type="entry name" value="Pro_4_hyd_alph_FE2OG_OXY"/>
</dbReference>
<name>A0A7S7SMK4_PALFE</name>